<dbReference type="OrthoDB" id="49151at2759"/>
<proteinExistence type="predicted"/>
<accession>A0A0C9LSB3</accession>
<dbReference type="InterPro" id="IPR027521">
    <property type="entry name" value="Usb1"/>
</dbReference>
<organism evidence="2">
    <name type="scientific">Mucor ambiguus</name>
    <dbReference type="NCBI Taxonomy" id="91626"/>
    <lineage>
        <taxon>Eukaryota</taxon>
        <taxon>Fungi</taxon>
        <taxon>Fungi incertae sedis</taxon>
        <taxon>Mucoromycota</taxon>
        <taxon>Mucoromycotina</taxon>
        <taxon>Mucoromycetes</taxon>
        <taxon>Mucorales</taxon>
        <taxon>Mucorineae</taxon>
        <taxon>Mucoraceae</taxon>
        <taxon>Mucor</taxon>
    </lineage>
</organism>
<feature type="compositionally biased region" description="Polar residues" evidence="1">
    <location>
        <begin position="23"/>
        <end position="41"/>
    </location>
</feature>
<dbReference type="GO" id="GO:0004518">
    <property type="term" value="F:nuclease activity"/>
    <property type="evidence" value="ECO:0007669"/>
    <property type="project" value="InterPro"/>
</dbReference>
<dbReference type="EMBL" id="DF836315">
    <property type="protein sequence ID" value="GAN02675.1"/>
    <property type="molecule type" value="Genomic_DNA"/>
</dbReference>
<dbReference type="Proteomes" id="UP000053815">
    <property type="component" value="Unassembled WGS sequence"/>
</dbReference>
<dbReference type="Pfam" id="PF09749">
    <property type="entry name" value="HVSL"/>
    <property type="match status" value="1"/>
</dbReference>
<keyword evidence="3" id="KW-1185">Reference proteome</keyword>
<reference evidence="2" key="1">
    <citation type="submission" date="2014-09" db="EMBL/GenBank/DDBJ databases">
        <title>Draft genome sequence of an oleaginous Mucoromycotina fungus Mucor ambiguus NBRC6742.</title>
        <authorList>
            <person name="Takeda I."/>
            <person name="Yamane N."/>
            <person name="Morita T."/>
            <person name="Tamano K."/>
            <person name="Machida M."/>
            <person name="Baker S."/>
            <person name="Koike H."/>
        </authorList>
    </citation>
    <scope>NUCLEOTIDE SEQUENCE</scope>
    <source>
        <strain evidence="2">NBRC 6742</strain>
    </source>
</reference>
<gene>
    <name evidence="2" type="ORF">MAM1_0026c02120</name>
</gene>
<evidence type="ECO:0000313" key="2">
    <source>
        <dbReference type="EMBL" id="GAN02675.1"/>
    </source>
</evidence>
<sequence>MNSLVQYDSSDDGDDQDTDNRNEPTVNSKQDTSSDVLNESVPNMPKLPSFFDKLEPTRIESSRDHQGRVRTVPHQHDSWATYVYCKGLAFESE</sequence>
<evidence type="ECO:0000313" key="3">
    <source>
        <dbReference type="Proteomes" id="UP000053815"/>
    </source>
</evidence>
<dbReference type="STRING" id="91626.A0A0C9LSB3"/>
<name>A0A0C9LSB3_9FUNG</name>
<dbReference type="AlphaFoldDB" id="A0A0C9LSB3"/>
<feature type="region of interest" description="Disordered" evidence="1">
    <location>
        <begin position="1"/>
        <end position="52"/>
    </location>
</feature>
<dbReference type="GO" id="GO:0034477">
    <property type="term" value="P:U6 snRNA 3'-end processing"/>
    <property type="evidence" value="ECO:0007669"/>
    <property type="project" value="InterPro"/>
</dbReference>
<evidence type="ECO:0000256" key="1">
    <source>
        <dbReference type="SAM" id="MobiDB-lite"/>
    </source>
</evidence>
<protein>
    <submittedName>
        <fullName evidence="2">Uncharacterized protein</fullName>
    </submittedName>
</protein>